<organism evidence="1 2">
    <name type="scientific">Trichonephila clavipes</name>
    <name type="common">Golden silk orbweaver</name>
    <name type="synonym">Nephila clavipes</name>
    <dbReference type="NCBI Taxonomy" id="2585209"/>
    <lineage>
        <taxon>Eukaryota</taxon>
        <taxon>Metazoa</taxon>
        <taxon>Ecdysozoa</taxon>
        <taxon>Arthropoda</taxon>
        <taxon>Chelicerata</taxon>
        <taxon>Arachnida</taxon>
        <taxon>Araneae</taxon>
        <taxon>Araneomorphae</taxon>
        <taxon>Entelegynae</taxon>
        <taxon>Araneoidea</taxon>
        <taxon>Nephilidae</taxon>
        <taxon>Trichonephila</taxon>
    </lineage>
</organism>
<keyword evidence="2" id="KW-1185">Reference proteome</keyword>
<evidence type="ECO:0000313" key="2">
    <source>
        <dbReference type="Proteomes" id="UP000887159"/>
    </source>
</evidence>
<dbReference type="Proteomes" id="UP000887159">
    <property type="component" value="Unassembled WGS sequence"/>
</dbReference>
<evidence type="ECO:0000313" key="1">
    <source>
        <dbReference type="EMBL" id="GFY24325.1"/>
    </source>
</evidence>
<sequence length="96" mass="10952">MVKSATRGKFYSYVGRVRNRCLHLATGRTRDDIKRRIWQGQRRKRSERWIPSHVNIAGKEIGDSIARAGTGETTTSAAPLIYLEVFSKYKAKNKAI</sequence>
<protein>
    <submittedName>
        <fullName evidence="1">Uncharacterized protein</fullName>
    </submittedName>
</protein>
<proteinExistence type="predicted"/>
<reference evidence="1" key="1">
    <citation type="submission" date="2020-08" db="EMBL/GenBank/DDBJ databases">
        <title>Multicomponent nature underlies the extraordinary mechanical properties of spider dragline silk.</title>
        <authorList>
            <person name="Kono N."/>
            <person name="Nakamura H."/>
            <person name="Mori M."/>
            <person name="Yoshida Y."/>
            <person name="Ohtoshi R."/>
            <person name="Malay A.D."/>
            <person name="Moran D.A.P."/>
            <person name="Tomita M."/>
            <person name="Numata K."/>
            <person name="Arakawa K."/>
        </authorList>
    </citation>
    <scope>NUCLEOTIDE SEQUENCE</scope>
</reference>
<dbReference type="EMBL" id="BMAU01021369">
    <property type="protein sequence ID" value="GFY24325.1"/>
    <property type="molecule type" value="Genomic_DNA"/>
</dbReference>
<comment type="caution">
    <text evidence="1">The sequence shown here is derived from an EMBL/GenBank/DDBJ whole genome shotgun (WGS) entry which is preliminary data.</text>
</comment>
<dbReference type="AlphaFoldDB" id="A0A8X6VXP5"/>
<accession>A0A8X6VXP5</accession>
<gene>
    <name evidence="1" type="ORF">TNCV_1013741</name>
</gene>
<name>A0A8X6VXP5_TRICX</name>